<dbReference type="InterPro" id="IPR013783">
    <property type="entry name" value="Ig-like_fold"/>
</dbReference>
<dbReference type="InterPro" id="IPR013098">
    <property type="entry name" value="Ig_I-set"/>
</dbReference>
<dbReference type="InterPro" id="IPR003599">
    <property type="entry name" value="Ig_sub"/>
</dbReference>
<dbReference type="PANTHER" id="PTHR44170">
    <property type="entry name" value="PROTEIN SIDEKICK"/>
    <property type="match status" value="1"/>
</dbReference>
<dbReference type="Gene3D" id="2.60.40.10">
    <property type="entry name" value="Immunoglobulins"/>
    <property type="match status" value="4"/>
</dbReference>
<dbReference type="AlphaFoldDB" id="A0A8D8YHQ1"/>
<dbReference type="PROSITE" id="PS50835">
    <property type="entry name" value="IG_LIKE"/>
    <property type="match status" value="3"/>
</dbReference>
<dbReference type="GO" id="GO:0098609">
    <property type="term" value="P:cell-cell adhesion"/>
    <property type="evidence" value="ECO:0007669"/>
    <property type="project" value="TreeGrafter"/>
</dbReference>
<evidence type="ECO:0000313" key="4">
    <source>
        <dbReference type="EMBL" id="CAG6728838.1"/>
    </source>
</evidence>
<dbReference type="SMART" id="SM00409">
    <property type="entry name" value="IG"/>
    <property type="match status" value="3"/>
</dbReference>
<feature type="domain" description="Ig-like" evidence="3">
    <location>
        <begin position="61"/>
        <end position="143"/>
    </location>
</feature>
<feature type="domain" description="Ig-like" evidence="3">
    <location>
        <begin position="250"/>
        <end position="342"/>
    </location>
</feature>
<sequence length="443" mass="49450">MCKVVHLGLVSSKYKMEEKERNVHLFSFSFGLPSHRFSWIPSILLVLFLSSLVQCDNLQAPRFVTHLSAGSIVGEGRTKILQCQALGYPAPLYRWLKDGVELTDFSSEHYYRIVTTRREDQGLYQCIAKNDVGAVLSQGIDLSVAYMGVFDDMTERTVTVDSGQAAILELPYIDSHPTPLVNWQSEDGTTPYDRKYAVTLKHALVILSASPSDQKAYRARATNTQIGKEENSAFVRVVVNDGDPFGEVAPEFVVKPEDLHVKKGAQVSELQCIANARPLHEVVTVWLKDGIPLENTAISYNLNDPWNRTLSLLSANLTHTGKYTCQVHLRSGGFPVIEATANVIVLEPPSFPASGKMETLSEFGATVNIPCEALGVPSPNITWLHNAVNKDKTPHASRYSVEEDDTLIIRNHSSDWNDIRFDEDQLNMSYYLFLSKYPLTLND</sequence>
<feature type="domain" description="Ig-like" evidence="3">
    <location>
        <begin position="349"/>
        <end position="443"/>
    </location>
</feature>
<reference evidence="4" key="1">
    <citation type="submission" date="2021-05" db="EMBL/GenBank/DDBJ databases">
        <authorList>
            <person name="Alioto T."/>
            <person name="Alioto T."/>
            <person name="Gomez Garrido J."/>
        </authorList>
    </citation>
    <scope>NUCLEOTIDE SEQUENCE</scope>
</reference>
<dbReference type="InterPro" id="IPR003598">
    <property type="entry name" value="Ig_sub2"/>
</dbReference>
<dbReference type="InterPro" id="IPR036179">
    <property type="entry name" value="Ig-like_dom_sf"/>
</dbReference>
<accession>A0A8D8YHQ1</accession>
<name>A0A8D8YHQ1_9HEMI</name>
<organism evidence="4">
    <name type="scientific">Cacopsylla melanoneura</name>
    <dbReference type="NCBI Taxonomy" id="428564"/>
    <lineage>
        <taxon>Eukaryota</taxon>
        <taxon>Metazoa</taxon>
        <taxon>Ecdysozoa</taxon>
        <taxon>Arthropoda</taxon>
        <taxon>Hexapoda</taxon>
        <taxon>Insecta</taxon>
        <taxon>Pterygota</taxon>
        <taxon>Neoptera</taxon>
        <taxon>Paraneoptera</taxon>
        <taxon>Hemiptera</taxon>
        <taxon>Sternorrhyncha</taxon>
        <taxon>Psylloidea</taxon>
        <taxon>Psyllidae</taxon>
        <taxon>Psyllinae</taxon>
        <taxon>Cacopsylla</taxon>
    </lineage>
</organism>
<dbReference type="Pfam" id="PF13927">
    <property type="entry name" value="Ig_3"/>
    <property type="match status" value="2"/>
</dbReference>
<dbReference type="PANTHER" id="PTHR44170:SF46">
    <property type="entry name" value="PROTEIN SIDEKICK"/>
    <property type="match status" value="1"/>
</dbReference>
<dbReference type="EMBL" id="HBUF01377264">
    <property type="protein sequence ID" value="CAG6728838.1"/>
    <property type="molecule type" value="Transcribed_RNA"/>
</dbReference>
<evidence type="ECO:0000259" key="3">
    <source>
        <dbReference type="PROSITE" id="PS50835"/>
    </source>
</evidence>
<keyword evidence="1" id="KW-0677">Repeat</keyword>
<dbReference type="SUPFAM" id="SSF48726">
    <property type="entry name" value="Immunoglobulin"/>
    <property type="match status" value="4"/>
</dbReference>
<evidence type="ECO:0000256" key="1">
    <source>
        <dbReference type="ARBA" id="ARBA00022737"/>
    </source>
</evidence>
<proteinExistence type="predicted"/>
<dbReference type="SMART" id="SM00408">
    <property type="entry name" value="IGc2"/>
    <property type="match status" value="2"/>
</dbReference>
<keyword evidence="2" id="KW-1015">Disulfide bond</keyword>
<evidence type="ECO:0000256" key="2">
    <source>
        <dbReference type="ARBA" id="ARBA00023157"/>
    </source>
</evidence>
<dbReference type="Pfam" id="PF07679">
    <property type="entry name" value="I-set"/>
    <property type="match status" value="1"/>
</dbReference>
<protein>
    <submittedName>
        <fullName evidence="4">Protein sidekick</fullName>
    </submittedName>
</protein>
<dbReference type="InterPro" id="IPR007110">
    <property type="entry name" value="Ig-like_dom"/>
</dbReference>